<evidence type="ECO:0000256" key="7">
    <source>
        <dbReference type="PIRSR" id="PIRSR001109-1"/>
    </source>
</evidence>
<dbReference type="InterPro" id="IPR000043">
    <property type="entry name" value="Adenosylhomocysteinase-like"/>
</dbReference>
<dbReference type="SMART" id="SM00997">
    <property type="entry name" value="AdoHcyase_NAD"/>
    <property type="match status" value="1"/>
</dbReference>
<evidence type="ECO:0000256" key="10">
    <source>
        <dbReference type="RuleBase" id="RU004166"/>
    </source>
</evidence>
<feature type="binding site" evidence="8">
    <location>
        <begin position="163"/>
        <end position="165"/>
    </location>
    <ligand>
        <name>NAD(+)</name>
        <dbReference type="ChEBI" id="CHEBI:57540"/>
    </ligand>
</feature>
<feature type="binding site" evidence="7">
    <location>
        <position position="162"/>
    </location>
    <ligand>
        <name>substrate</name>
    </ligand>
</feature>
<dbReference type="UniPathway" id="UPA00314">
    <property type="reaction ID" value="UER00076"/>
</dbReference>
<dbReference type="FunFam" id="3.40.50.1480:FF:000006">
    <property type="entry name" value="Adenosylhomocysteinase"/>
    <property type="match status" value="1"/>
</dbReference>
<dbReference type="PANTHER" id="PTHR23420">
    <property type="entry name" value="ADENOSYLHOMOCYSTEINASE"/>
    <property type="match status" value="1"/>
</dbReference>
<dbReference type="PROSITE" id="PS00738">
    <property type="entry name" value="ADOHCYASE_1"/>
    <property type="match status" value="1"/>
</dbReference>
<evidence type="ECO:0000256" key="8">
    <source>
        <dbReference type="PIRSR" id="PIRSR001109-2"/>
    </source>
</evidence>
<dbReference type="CDD" id="cd00401">
    <property type="entry name" value="SAHH"/>
    <property type="match status" value="1"/>
</dbReference>
<keyword evidence="4 9" id="KW-0378">Hydrolase</keyword>
<feature type="binding site" evidence="8">
    <location>
        <begin position="319"/>
        <end position="321"/>
    </location>
    <ligand>
        <name>NAD(+)</name>
        <dbReference type="ChEBI" id="CHEBI:57540"/>
    </ligand>
</feature>
<feature type="binding site" evidence="7">
    <location>
        <position position="196"/>
    </location>
    <ligand>
        <name>substrate</name>
    </ligand>
</feature>
<evidence type="ECO:0000256" key="4">
    <source>
        <dbReference type="ARBA" id="ARBA00022801"/>
    </source>
</evidence>
<dbReference type="Proteomes" id="UP000643672">
    <property type="component" value="Unassembled WGS sequence"/>
</dbReference>
<evidence type="ECO:0000313" key="15">
    <source>
        <dbReference type="Proteomes" id="UP000643672"/>
    </source>
</evidence>
<dbReference type="Proteomes" id="UP000182798">
    <property type="component" value="Unassembled WGS sequence"/>
</dbReference>
<proteinExistence type="inferred from homology"/>
<dbReference type="Gene3D" id="3.40.50.1480">
    <property type="entry name" value="Adenosylhomocysteinase-like"/>
    <property type="match status" value="1"/>
</dbReference>
<dbReference type="RefSeq" id="WP_071563370.1">
    <property type="nucleotide sequence ID" value="NZ_CAESAQ020000099.1"/>
</dbReference>
<comment type="similarity">
    <text evidence="1 10">Belongs to the adenosylhomocysteinase family.</text>
</comment>
<dbReference type="GO" id="GO:0004013">
    <property type="term" value="F:adenosylhomocysteinase activity"/>
    <property type="evidence" value="ECO:0007669"/>
    <property type="project" value="UniProtKB-UniRule"/>
</dbReference>
<feature type="binding site" evidence="8">
    <location>
        <begin position="228"/>
        <end position="233"/>
    </location>
    <ligand>
        <name>NAD(+)</name>
        <dbReference type="ChEBI" id="CHEBI:57540"/>
    </ligand>
</feature>
<dbReference type="EC" id="3.13.2.1" evidence="6 9"/>
<feature type="binding site" evidence="8">
    <location>
        <position position="249"/>
    </location>
    <ligand>
        <name>NAD(+)</name>
        <dbReference type="ChEBI" id="CHEBI:57540"/>
    </ligand>
</feature>
<dbReference type="GO" id="GO:0005829">
    <property type="term" value="C:cytosol"/>
    <property type="evidence" value="ECO:0007669"/>
    <property type="project" value="TreeGrafter"/>
</dbReference>
<dbReference type="SUPFAM" id="SSF51735">
    <property type="entry name" value="NAD(P)-binding Rossmann-fold domains"/>
    <property type="match status" value="1"/>
</dbReference>
<comment type="pathway">
    <text evidence="9">Amino-acid biosynthesis; L-homocysteine biosynthesis; L-homocysteine from S-adenosyl-L-homocysteine: step 1/1.</text>
</comment>
<keyword evidence="5 8" id="KW-0520">NAD</keyword>
<dbReference type="PANTHER" id="PTHR23420:SF0">
    <property type="entry name" value="ADENOSYLHOMOCYSTEINASE"/>
    <property type="match status" value="1"/>
</dbReference>
<dbReference type="GO" id="GO:0033353">
    <property type="term" value="P:S-adenosylmethionine cycle"/>
    <property type="evidence" value="ECO:0007669"/>
    <property type="project" value="TreeGrafter"/>
</dbReference>
<reference evidence="12 15" key="3">
    <citation type="submission" date="2020-05" db="EMBL/GenBank/DDBJ databases">
        <authorList>
            <person name="Petersen J."/>
            <person name="Sayavedra L."/>
        </authorList>
    </citation>
    <scope>NUCLEOTIDE SEQUENCE [LARGE SCALE GENOMIC DNA]</scope>
    <source>
        <strain evidence="12">B thermophilus SOXS</strain>
    </source>
</reference>
<keyword evidence="2" id="KW-0963">Cytoplasm</keyword>
<evidence type="ECO:0000256" key="5">
    <source>
        <dbReference type="ARBA" id="ARBA00023027"/>
    </source>
</evidence>
<dbReference type="FunFam" id="3.40.50.1480:FF:000007">
    <property type="entry name" value="Adenosylhomocysteinase"/>
    <property type="match status" value="1"/>
</dbReference>
<evidence type="ECO:0000313" key="13">
    <source>
        <dbReference type="EMBL" id="OIR25546.1"/>
    </source>
</evidence>
<dbReference type="Gene3D" id="3.40.50.720">
    <property type="entry name" value="NAD(P)-binding Rossmann-like Domain"/>
    <property type="match status" value="1"/>
</dbReference>
<evidence type="ECO:0000313" key="14">
    <source>
        <dbReference type="Proteomes" id="UP000182798"/>
    </source>
</evidence>
<protein>
    <recommendedName>
        <fullName evidence="6 9">Adenosylhomocysteinase</fullName>
        <ecNumber evidence="6 9">3.13.2.1</ecNumber>
    </recommendedName>
</protein>
<dbReference type="OrthoDB" id="9802717at2"/>
<feature type="domain" description="S-adenosyl-L-homocysteine hydrolase NAD binding" evidence="11">
    <location>
        <begin position="197"/>
        <end position="373"/>
    </location>
</feature>
<comment type="caution">
    <text evidence="13">The sequence shown here is derived from an EMBL/GenBank/DDBJ whole genome shotgun (WGS) entry which is preliminary data.</text>
</comment>
<dbReference type="Pfam" id="PF00670">
    <property type="entry name" value="AdoHcyase_NAD"/>
    <property type="match status" value="1"/>
</dbReference>
<comment type="catalytic activity">
    <reaction evidence="9">
        <text>S-adenosyl-L-homocysteine + H2O = L-homocysteine + adenosine</text>
        <dbReference type="Rhea" id="RHEA:21708"/>
        <dbReference type="ChEBI" id="CHEBI:15377"/>
        <dbReference type="ChEBI" id="CHEBI:16335"/>
        <dbReference type="ChEBI" id="CHEBI:57856"/>
        <dbReference type="ChEBI" id="CHEBI:58199"/>
        <dbReference type="EC" id="3.13.2.1"/>
    </reaction>
</comment>
<evidence type="ECO:0000256" key="1">
    <source>
        <dbReference type="ARBA" id="ARBA00007122"/>
    </source>
</evidence>
<dbReference type="InterPro" id="IPR015878">
    <property type="entry name" value="Ado_hCys_hydrolase_NAD-bd"/>
</dbReference>
<evidence type="ECO:0000256" key="9">
    <source>
        <dbReference type="RuleBase" id="RU000548"/>
    </source>
</evidence>
<evidence type="ECO:0000259" key="11">
    <source>
        <dbReference type="SMART" id="SM00997"/>
    </source>
</evidence>
<evidence type="ECO:0000313" key="12">
    <source>
        <dbReference type="EMBL" id="CAB5506300.1"/>
    </source>
</evidence>
<keyword evidence="15" id="KW-1185">Reference proteome</keyword>
<gene>
    <name evidence="13" type="ORF">BGC33_13545</name>
    <name evidence="12" type="ORF">THERMOS_2280</name>
</gene>
<dbReference type="GO" id="GO:0006730">
    <property type="term" value="P:one-carbon metabolic process"/>
    <property type="evidence" value="ECO:0007669"/>
    <property type="project" value="UniProtKB-UniRule"/>
</dbReference>
<dbReference type="InterPro" id="IPR036291">
    <property type="entry name" value="NAD(P)-bd_dom_sf"/>
</dbReference>
<organism evidence="13 14">
    <name type="scientific">Bathymodiolus thermophilus thioautotrophic gill symbiont</name>
    <dbReference type="NCBI Taxonomy" id="2360"/>
    <lineage>
        <taxon>Bacteria</taxon>
        <taxon>Pseudomonadati</taxon>
        <taxon>Pseudomonadota</taxon>
        <taxon>Gammaproteobacteria</taxon>
        <taxon>sulfur-oxidizing symbionts</taxon>
    </lineage>
</organism>
<dbReference type="InterPro" id="IPR020082">
    <property type="entry name" value="S-Ado-L-homoCys_hydrolase_CS"/>
</dbReference>
<keyword evidence="3 9" id="KW-0554">One-carbon metabolism</keyword>
<sequence>MSNNTLNKGDYKVADMTLADYGRKEIELAEAEMPALMALRTKYQSTQPLKDAKILGCIHMTIQTAVLMETLVDLGAQVRWSSCNIFSTQDHAAAAMVAADIPTFAWKGETEEEFLWCIEQTILDNDKPWAANMVLDDGGDLTQMLHEKYPEMLQNIHGISEETTTGVHRLLEMMQEDSLKVPAINVNDSITKSKNDNKYGCRHSLNDAIKRGTDMLMSGKKALVIGYGDVGKGSAQSLRQEGMIVKISEIDPICAMQACMDGFEIVSPYIDGINTNSIDGINIDLLGTTDLIVTTTGNINVCDNAMLQTLKSGAVVCNIGHFDNEIDTQYMRDNWRWDEVKPQVHRIFRTNNKSDYLILLSEGRLVNLGNATGHPSRIMDGSFANQVLAQMHLFDAKFADKGGDIYVEVLPKKLDEEVALGMVGGFGGVLTTMTSAQADYINVPKEGPFKPESYKY</sequence>
<reference evidence="14" key="1">
    <citation type="submission" date="2016-09" db="EMBL/GenBank/DDBJ databases">
        <title>Genome Sequence of Bathymodiolus thermophilus sulfur-oxidizing gill endosymbiont.</title>
        <authorList>
            <person name="Ponnudurai R."/>
            <person name="Kleiner M."/>
            <person name="Sayavedra L."/>
            <person name="Thuermer A."/>
            <person name="Felbeck H."/>
            <person name="Schlueter R."/>
            <person name="Schweder T."/>
            <person name="Markert S."/>
        </authorList>
    </citation>
    <scope>NUCLEOTIDE SEQUENCE [LARGE SCALE GENOMIC DNA]</scope>
    <source>
        <strain evidence="14">BAT/CrabSpa'14</strain>
    </source>
</reference>
<dbReference type="SMART" id="SM00996">
    <property type="entry name" value="AdoHcyase"/>
    <property type="match status" value="1"/>
</dbReference>
<dbReference type="NCBIfam" id="TIGR00936">
    <property type="entry name" value="ahcY"/>
    <property type="match status" value="1"/>
</dbReference>
<dbReference type="EMBL" id="MIQH01000224">
    <property type="protein sequence ID" value="OIR25546.1"/>
    <property type="molecule type" value="Genomic_DNA"/>
</dbReference>
<name>A0A1J5TXR5_9GAMM</name>
<evidence type="ECO:0000256" key="3">
    <source>
        <dbReference type="ARBA" id="ARBA00022563"/>
    </source>
</evidence>
<dbReference type="NCBIfam" id="NF004005">
    <property type="entry name" value="PRK05476.2-3"/>
    <property type="match status" value="1"/>
</dbReference>
<dbReference type="EMBL" id="CAESAQ020000099">
    <property type="protein sequence ID" value="CAB5506300.1"/>
    <property type="molecule type" value="Genomic_DNA"/>
</dbReference>
<dbReference type="InterPro" id="IPR042172">
    <property type="entry name" value="Adenosylhomocyst_ase-like_sf"/>
</dbReference>
<dbReference type="AlphaFoldDB" id="A0A1J5TXR5"/>
<feature type="binding site" evidence="7">
    <location>
        <position position="61"/>
    </location>
    <ligand>
        <name>substrate</name>
    </ligand>
</feature>
<feature type="binding site" evidence="7">
    <location>
        <position position="192"/>
    </location>
    <ligand>
        <name>substrate</name>
    </ligand>
</feature>
<dbReference type="PIRSF" id="PIRSF001109">
    <property type="entry name" value="Ad_hcy_hydrolase"/>
    <property type="match status" value="1"/>
</dbReference>
<evidence type="ECO:0000256" key="2">
    <source>
        <dbReference type="ARBA" id="ARBA00022490"/>
    </source>
</evidence>
<reference evidence="13" key="2">
    <citation type="journal article" date="2017" name="Stand. Genomic Sci.">
        <title>Genome sequence of the sulfur-oxidizing Bathymodiolus thermophilus gill endosymbiont.</title>
        <authorList>
            <person name="Ponnudurai R."/>
            <person name="Sayavedra L."/>
            <person name="Kleiner M."/>
            <person name="Heiden S.E."/>
            <person name="Thurmer A."/>
            <person name="Felbeck H."/>
            <person name="Schluter R."/>
            <person name="Sievert S.M."/>
            <person name="Daniel R."/>
            <person name="Schweder T."/>
            <person name="Markert S."/>
        </authorList>
    </citation>
    <scope>NUCLEOTIDE SEQUENCE</scope>
    <source>
        <strain evidence="13">BAT/CrabSpa'14</strain>
    </source>
</reference>
<dbReference type="Pfam" id="PF05221">
    <property type="entry name" value="AdoHcyase"/>
    <property type="match status" value="1"/>
</dbReference>
<feature type="binding site" evidence="8">
    <location>
        <position position="374"/>
    </location>
    <ligand>
        <name>NAD(+)</name>
        <dbReference type="ChEBI" id="CHEBI:57540"/>
    </ligand>
</feature>
<dbReference type="SUPFAM" id="SSF52283">
    <property type="entry name" value="Formate/glycerate dehydrogenase catalytic domain-like"/>
    <property type="match status" value="1"/>
</dbReference>
<dbReference type="PROSITE" id="PS00739">
    <property type="entry name" value="ADOHCYASE_2"/>
    <property type="match status" value="1"/>
</dbReference>
<feature type="binding site" evidence="7">
    <location>
        <position position="137"/>
    </location>
    <ligand>
        <name>substrate</name>
    </ligand>
</feature>
<feature type="binding site" evidence="8">
    <location>
        <position position="367"/>
    </location>
    <ligand>
        <name>NAD(+)</name>
        <dbReference type="ChEBI" id="CHEBI:57540"/>
    </ligand>
</feature>
<comment type="cofactor">
    <cofactor evidence="8 9">
        <name>NAD(+)</name>
        <dbReference type="ChEBI" id="CHEBI:57540"/>
    </cofactor>
    <text evidence="8 9">Binds 1 NAD(+) per subunit.</text>
</comment>
<evidence type="ECO:0000256" key="6">
    <source>
        <dbReference type="NCBIfam" id="TIGR00936"/>
    </source>
</evidence>
<accession>A0A1J5TXR5</accession>